<keyword evidence="3" id="KW-0169">Cobalamin biosynthesis</keyword>
<dbReference type="InterPro" id="IPR014777">
    <property type="entry name" value="4pyrrole_Mease_sub1"/>
</dbReference>
<dbReference type="Gene3D" id="3.30.950.10">
    <property type="entry name" value="Methyltransferase, Cobalt-precorrin-4 Transmethylase, Domain 2"/>
    <property type="match status" value="2"/>
</dbReference>
<proteinExistence type="inferred from homology"/>
<evidence type="ECO:0000256" key="4">
    <source>
        <dbReference type="ARBA" id="ARBA00022603"/>
    </source>
</evidence>
<protein>
    <submittedName>
        <fullName evidence="9">Cobalt-precorrin-3B C(17)-methyltransferase</fullName>
        <ecNumber evidence="9">2.1.1.-</ecNumber>
    </submittedName>
</protein>
<dbReference type="InterPro" id="IPR012382">
    <property type="entry name" value="CobI/CbiL"/>
</dbReference>
<dbReference type="GO" id="GO:0009236">
    <property type="term" value="P:cobalamin biosynthetic process"/>
    <property type="evidence" value="ECO:0007669"/>
    <property type="project" value="UniProtKB-UniPathway"/>
</dbReference>
<feature type="region of interest" description="Disordered" evidence="7">
    <location>
        <begin position="240"/>
        <end position="264"/>
    </location>
</feature>
<dbReference type="InterPro" id="IPR006363">
    <property type="entry name" value="Cbl_synth_CobJ/CibH_dom"/>
</dbReference>
<keyword evidence="6" id="KW-0949">S-adenosyl-L-methionine</keyword>
<keyword evidence="5 9" id="KW-0808">Transferase</keyword>
<dbReference type="InterPro" id="IPR035996">
    <property type="entry name" value="4pyrrol_Methylase_sf"/>
</dbReference>
<dbReference type="CDD" id="cd11645">
    <property type="entry name" value="Precorrin_2_C20_MT"/>
    <property type="match status" value="1"/>
</dbReference>
<comment type="pathway">
    <text evidence="1">Cofactor biosynthesis; adenosylcobalamin biosynthesis.</text>
</comment>
<evidence type="ECO:0000313" key="9">
    <source>
        <dbReference type="EMBL" id="VUZ84282.1"/>
    </source>
</evidence>
<dbReference type="InterPro" id="IPR014776">
    <property type="entry name" value="4pyrrole_Mease_sub2"/>
</dbReference>
<keyword evidence="4 9" id="KW-0489">Methyltransferase</keyword>
<feature type="domain" description="Tetrapyrrole methylase" evidence="8">
    <location>
        <begin position="2"/>
        <end position="211"/>
    </location>
</feature>
<evidence type="ECO:0000313" key="10">
    <source>
        <dbReference type="Proteomes" id="UP000334340"/>
    </source>
</evidence>
<dbReference type="GO" id="GO:0032259">
    <property type="term" value="P:methylation"/>
    <property type="evidence" value="ECO:0007669"/>
    <property type="project" value="UniProtKB-KW"/>
</dbReference>
<dbReference type="InterPro" id="IPR006364">
    <property type="entry name" value="CobI/CbiL/CobIJ_dom"/>
</dbReference>
<dbReference type="InterPro" id="IPR051810">
    <property type="entry name" value="Precorrin_MeTrfase"/>
</dbReference>
<dbReference type="Pfam" id="PF00590">
    <property type="entry name" value="TP_methylase"/>
    <property type="match status" value="2"/>
</dbReference>
<gene>
    <name evidence="9" type="primary">cbiH</name>
    <name evidence="9" type="ORF">MELA_00653</name>
</gene>
<dbReference type="EC" id="2.1.1.-" evidence="9"/>
<reference evidence="9 10" key="1">
    <citation type="submission" date="2019-07" db="EMBL/GenBank/DDBJ databases">
        <authorList>
            <person name="Cremers G."/>
        </authorList>
    </citation>
    <scope>NUCLEOTIDE SEQUENCE [LARGE SCALE GENOMIC DNA]</scope>
</reference>
<dbReference type="InterPro" id="IPR000878">
    <property type="entry name" value="4pyrrol_Mease"/>
</dbReference>
<dbReference type="PANTHER" id="PTHR47036:SF1">
    <property type="entry name" value="COBALT-FACTOR III C(17)-METHYLTRANSFERASE-RELATED"/>
    <property type="match status" value="1"/>
</dbReference>
<evidence type="ECO:0000256" key="2">
    <source>
        <dbReference type="ARBA" id="ARBA00005879"/>
    </source>
</evidence>
<evidence type="ECO:0000256" key="7">
    <source>
        <dbReference type="SAM" id="MobiDB-lite"/>
    </source>
</evidence>
<dbReference type="NCBIfam" id="TIGR01467">
    <property type="entry name" value="cobI_cbiL"/>
    <property type="match status" value="1"/>
</dbReference>
<dbReference type="NCBIfam" id="TIGR01466">
    <property type="entry name" value="cobJ_cbiH"/>
    <property type="match status" value="1"/>
</dbReference>
<evidence type="ECO:0000256" key="6">
    <source>
        <dbReference type="ARBA" id="ARBA00022691"/>
    </source>
</evidence>
<evidence type="ECO:0000256" key="1">
    <source>
        <dbReference type="ARBA" id="ARBA00004953"/>
    </source>
</evidence>
<feature type="domain" description="Tetrapyrrole methylase" evidence="8">
    <location>
        <begin position="271"/>
        <end position="482"/>
    </location>
</feature>
<dbReference type="AlphaFoldDB" id="A0A564ZI02"/>
<dbReference type="EMBL" id="CABIKM010000011">
    <property type="protein sequence ID" value="VUZ84282.1"/>
    <property type="molecule type" value="Genomic_DNA"/>
</dbReference>
<dbReference type="PANTHER" id="PTHR47036">
    <property type="entry name" value="COBALT-FACTOR III C(17)-METHYLTRANSFERASE-RELATED"/>
    <property type="match status" value="1"/>
</dbReference>
<organism evidence="9 10">
    <name type="scientific">Candidatus Methylomirabilis lanthanidiphila</name>
    <dbReference type="NCBI Taxonomy" id="2211376"/>
    <lineage>
        <taxon>Bacteria</taxon>
        <taxon>Candidatus Methylomirabilota</taxon>
        <taxon>Candidatus Methylomirabilia</taxon>
        <taxon>Candidatus Methylomirabilales</taxon>
        <taxon>Candidatus Methylomirabilaceae</taxon>
        <taxon>Candidatus Methylomirabilis</taxon>
    </lineage>
</organism>
<dbReference type="SUPFAM" id="SSF53790">
    <property type="entry name" value="Tetrapyrrole methylase"/>
    <property type="match status" value="2"/>
</dbReference>
<evidence type="ECO:0000256" key="3">
    <source>
        <dbReference type="ARBA" id="ARBA00022573"/>
    </source>
</evidence>
<evidence type="ECO:0000256" key="5">
    <source>
        <dbReference type="ARBA" id="ARBA00022679"/>
    </source>
</evidence>
<sequence>MKLYAIGVGPGAPDLITVRAAGILRRVPVIFCPRTAMGTTSQALTVIRLCLDQNRQQIVELTFPMEKEQDELAAHWEEAASELMAHLVRHGEGAFVALGDVSLYCTFTYLRPFLEADHPELEIEVVPGIPSFSAMAASLGMSYGQGDDKIAMLPATFAPDRLARVLRDFDTVILMKIHRVLDDVLDTLERLNLTEHATFMTRCGMPDQEVVYDVRTLRGTRPSYFSIILVSKSTRPRVAAPAMPPKMGSVSAPTSTASPMRAEAPSKTGGKLFLVGFGPGNHDHLTFKAQAAIEEAEVVIGYSTYIRLVRDLLNGKEVHCTGMTEELARAAKAVGLAYAGRKVALLSSGDVGIYGMAGPTFEILKSRGWRKGCGVEVEVIPGITALSACGSILGAPLGHDFAAISLSDLLTPWELIVRRLEAAARADFIIALYNPKSGRRTEQIVEARRILLTYRRPDTPVGIVKSGLRKGEHVVLTTLDDLLNHEIGMLTTILVGNTTTFTYEGLMITPRGYQHKYDLDNLEGAATVAEEP</sequence>
<dbReference type="Gene3D" id="3.40.1010.10">
    <property type="entry name" value="Cobalt-precorrin-4 Transmethylase, Domain 1"/>
    <property type="match status" value="2"/>
</dbReference>
<dbReference type="Proteomes" id="UP000334340">
    <property type="component" value="Unassembled WGS sequence"/>
</dbReference>
<accession>A0A564ZI02</accession>
<dbReference type="GO" id="GO:0030788">
    <property type="term" value="F:precorrin-2 C20-methyltransferase activity"/>
    <property type="evidence" value="ECO:0007669"/>
    <property type="project" value="InterPro"/>
</dbReference>
<comment type="similarity">
    <text evidence="2">Belongs to the precorrin methyltransferase family.</text>
</comment>
<dbReference type="UniPathway" id="UPA00148"/>
<name>A0A564ZI02_9BACT</name>
<evidence type="ECO:0000259" key="8">
    <source>
        <dbReference type="Pfam" id="PF00590"/>
    </source>
</evidence>
<dbReference type="CDD" id="cd11646">
    <property type="entry name" value="Precorrin_3B_C17_MT"/>
    <property type="match status" value="1"/>
</dbReference>
<keyword evidence="10" id="KW-1185">Reference proteome</keyword>